<evidence type="ECO:0000313" key="7">
    <source>
        <dbReference type="EMBL" id="GAA4917829.1"/>
    </source>
</evidence>
<name>A0ABP9FV50_9MICC</name>
<dbReference type="InterPro" id="IPR038765">
    <property type="entry name" value="Papain-like_cys_pep_sf"/>
</dbReference>
<dbReference type="PROSITE" id="PS51935">
    <property type="entry name" value="NLPC_P60"/>
    <property type="match status" value="1"/>
</dbReference>
<organism evidence="7 8">
    <name type="scientific">Nesterenkonia rhizosphaerae</name>
    <dbReference type="NCBI Taxonomy" id="1348272"/>
    <lineage>
        <taxon>Bacteria</taxon>
        <taxon>Bacillati</taxon>
        <taxon>Actinomycetota</taxon>
        <taxon>Actinomycetes</taxon>
        <taxon>Micrococcales</taxon>
        <taxon>Micrococcaceae</taxon>
        <taxon>Nesterenkonia</taxon>
    </lineage>
</organism>
<dbReference type="Proteomes" id="UP001500368">
    <property type="component" value="Unassembled WGS sequence"/>
</dbReference>
<feature type="compositionally biased region" description="Low complexity" evidence="5">
    <location>
        <begin position="111"/>
        <end position="196"/>
    </location>
</feature>
<keyword evidence="4" id="KW-0788">Thiol protease</keyword>
<dbReference type="PANTHER" id="PTHR47053">
    <property type="entry name" value="MUREIN DD-ENDOPEPTIDASE MEPH-RELATED"/>
    <property type="match status" value="1"/>
</dbReference>
<evidence type="ECO:0000313" key="8">
    <source>
        <dbReference type="Proteomes" id="UP001500368"/>
    </source>
</evidence>
<gene>
    <name evidence="7" type="ORF">GCM10025790_11560</name>
</gene>
<reference evidence="8" key="1">
    <citation type="journal article" date="2019" name="Int. J. Syst. Evol. Microbiol.">
        <title>The Global Catalogue of Microorganisms (GCM) 10K type strain sequencing project: providing services to taxonomists for standard genome sequencing and annotation.</title>
        <authorList>
            <consortium name="The Broad Institute Genomics Platform"/>
            <consortium name="The Broad Institute Genome Sequencing Center for Infectious Disease"/>
            <person name="Wu L."/>
            <person name="Ma J."/>
        </authorList>
    </citation>
    <scope>NUCLEOTIDE SEQUENCE [LARGE SCALE GENOMIC DNA]</scope>
    <source>
        <strain evidence="8">JCM 19129</strain>
    </source>
</reference>
<sequence>MTENNTIASRRERRARNTLARAVASNAGTAGRTAAVALAASGLVITSGVAANASAEGSSQEGREVTTLQVNASELAVERTSNSAPVAVTASHEVDLAFDRPVVSTSPASEPVQAQAPVATEAAVTPAAQQAPAQQSTQTYSQTAEQAPAQQQSQAPAQQSQQAPAQQSQSTGATAASSSEATSAPAEAPSGGSSSVASAAYAGVGTPYAYGGTTTAGFDCSGFVNWAYARAGQGGIPRTTHGMMASLPRVSTPQPGDIVIANGQAHAGIYVGNGQVISATVSGGVRLHGAHEGWHQVTAYLRPGG</sequence>
<dbReference type="RefSeq" id="WP_345477122.1">
    <property type="nucleotide sequence ID" value="NZ_BAABLW010000007.1"/>
</dbReference>
<evidence type="ECO:0000256" key="1">
    <source>
        <dbReference type="ARBA" id="ARBA00007074"/>
    </source>
</evidence>
<keyword evidence="8" id="KW-1185">Reference proteome</keyword>
<dbReference type="EMBL" id="BAABLW010000007">
    <property type="protein sequence ID" value="GAA4917829.1"/>
    <property type="molecule type" value="Genomic_DNA"/>
</dbReference>
<evidence type="ECO:0000256" key="3">
    <source>
        <dbReference type="ARBA" id="ARBA00022801"/>
    </source>
</evidence>
<dbReference type="Gene3D" id="3.90.1720.10">
    <property type="entry name" value="endopeptidase domain like (from Nostoc punctiforme)"/>
    <property type="match status" value="1"/>
</dbReference>
<protein>
    <recommendedName>
        <fullName evidence="6">NlpC/P60 domain-containing protein</fullName>
    </recommendedName>
</protein>
<dbReference type="SUPFAM" id="SSF54001">
    <property type="entry name" value="Cysteine proteinases"/>
    <property type="match status" value="1"/>
</dbReference>
<dbReference type="InterPro" id="IPR051202">
    <property type="entry name" value="Peptidase_C40"/>
</dbReference>
<comment type="caution">
    <text evidence="7">The sequence shown here is derived from an EMBL/GenBank/DDBJ whole genome shotgun (WGS) entry which is preliminary data.</text>
</comment>
<accession>A0ABP9FV50</accession>
<evidence type="ECO:0000256" key="5">
    <source>
        <dbReference type="SAM" id="MobiDB-lite"/>
    </source>
</evidence>
<keyword evidence="2" id="KW-0645">Protease</keyword>
<dbReference type="PANTHER" id="PTHR47053:SF1">
    <property type="entry name" value="MUREIN DD-ENDOPEPTIDASE MEPH-RELATED"/>
    <property type="match status" value="1"/>
</dbReference>
<evidence type="ECO:0000256" key="4">
    <source>
        <dbReference type="ARBA" id="ARBA00022807"/>
    </source>
</evidence>
<proteinExistence type="inferred from homology"/>
<feature type="region of interest" description="Disordered" evidence="5">
    <location>
        <begin position="107"/>
        <end position="196"/>
    </location>
</feature>
<keyword evidence="3" id="KW-0378">Hydrolase</keyword>
<dbReference type="InterPro" id="IPR000064">
    <property type="entry name" value="NLP_P60_dom"/>
</dbReference>
<evidence type="ECO:0000259" key="6">
    <source>
        <dbReference type="PROSITE" id="PS51935"/>
    </source>
</evidence>
<comment type="similarity">
    <text evidence="1">Belongs to the peptidase C40 family.</text>
</comment>
<dbReference type="Pfam" id="PF00877">
    <property type="entry name" value="NLPC_P60"/>
    <property type="match status" value="1"/>
</dbReference>
<feature type="domain" description="NlpC/P60" evidence="6">
    <location>
        <begin position="190"/>
        <end position="305"/>
    </location>
</feature>
<evidence type="ECO:0000256" key="2">
    <source>
        <dbReference type="ARBA" id="ARBA00022670"/>
    </source>
</evidence>